<feature type="compositionally biased region" description="Basic and acidic residues" evidence="1">
    <location>
        <begin position="85"/>
        <end position="98"/>
    </location>
</feature>
<keyword evidence="2" id="KW-0472">Membrane</keyword>
<evidence type="ECO:0000256" key="1">
    <source>
        <dbReference type="SAM" id="MobiDB-lite"/>
    </source>
</evidence>
<dbReference type="EMBL" id="LM676412">
    <property type="protein sequence ID" value="CEP26468.1"/>
    <property type="molecule type" value="Genomic_DNA"/>
</dbReference>
<reference evidence="3" key="1">
    <citation type="submission" date="2014-08" db="EMBL/GenBank/DDBJ databases">
        <authorList>
            <person name="Falentin Helene"/>
        </authorList>
    </citation>
    <scope>NUCLEOTIDE SEQUENCE</scope>
</reference>
<sequence length="151" mass="15935">MKYVKGTLMILGGVFFVAAVAIFIKVYFFDLKALWSLAATNTSIAYSDPRPWFIVTSVGLLLGGLLFGIGLALTRTTFATRYSRTRKEEKREEADKSGIHGASAAPKPVAAPKRRAGQVADKASGGHTGNAPQAGDIVPDEGGTPGPTTTH</sequence>
<organism evidence="3">
    <name type="scientific">Propionibacterium freudenreichii subsp. freudenreichii</name>
    <dbReference type="NCBI Taxonomy" id="66712"/>
    <lineage>
        <taxon>Bacteria</taxon>
        <taxon>Bacillati</taxon>
        <taxon>Actinomycetota</taxon>
        <taxon>Actinomycetes</taxon>
        <taxon>Propionibacteriales</taxon>
        <taxon>Propionibacteriaceae</taxon>
        <taxon>Propionibacterium</taxon>
    </lineage>
</organism>
<dbReference type="RefSeq" id="WP_044636289.1">
    <property type="nucleotide sequence ID" value="NZ_CP010341.1"/>
</dbReference>
<accession>A0A0B7NZV8</accession>
<feature type="transmembrane region" description="Helical" evidence="2">
    <location>
        <begin position="52"/>
        <end position="74"/>
    </location>
</feature>
<dbReference type="GeneID" id="61221671"/>
<keyword evidence="2" id="KW-1133">Transmembrane helix</keyword>
<name>A0A0B7NZV8_PROFF</name>
<feature type="transmembrane region" description="Helical" evidence="2">
    <location>
        <begin position="7"/>
        <end position="28"/>
    </location>
</feature>
<feature type="compositionally biased region" description="Low complexity" evidence="1">
    <location>
        <begin position="102"/>
        <end position="111"/>
    </location>
</feature>
<gene>
    <name evidence="3" type="ORF">PFCIRM138_07715</name>
</gene>
<feature type="region of interest" description="Disordered" evidence="1">
    <location>
        <begin position="82"/>
        <end position="151"/>
    </location>
</feature>
<proteinExistence type="predicted"/>
<keyword evidence="2" id="KW-0812">Transmembrane</keyword>
<dbReference type="AlphaFoldDB" id="A0A0B7NZV8"/>
<dbReference type="PATRIC" id="fig|66712.6.peg.1658"/>
<evidence type="ECO:0000256" key="2">
    <source>
        <dbReference type="SAM" id="Phobius"/>
    </source>
</evidence>
<protein>
    <submittedName>
        <fullName evidence="3">Uncharacterized protein</fullName>
    </submittedName>
</protein>
<dbReference type="KEGG" id="pfre:RM25_1629"/>
<evidence type="ECO:0000313" key="3">
    <source>
        <dbReference type="EMBL" id="CEP26468.1"/>
    </source>
</evidence>